<dbReference type="PROSITE" id="PS50893">
    <property type="entry name" value="ABC_TRANSPORTER_2"/>
    <property type="match status" value="2"/>
</dbReference>
<evidence type="ECO:0000313" key="4">
    <source>
        <dbReference type="EMBL" id="CEP23708.1"/>
    </source>
</evidence>
<reference evidence="5" key="1">
    <citation type="journal article" date="2015" name="J. Biotechnol.">
        <title>The structure of the Cyberlindnera jadinii genome and its relation to Candida utilis analyzed by the occurrence of single nucleotide polymorphisms.</title>
        <authorList>
            <person name="Rupp O."/>
            <person name="Brinkrolf K."/>
            <person name="Buerth C."/>
            <person name="Kunigo M."/>
            <person name="Schneider J."/>
            <person name="Jaenicke S."/>
            <person name="Goesmann A."/>
            <person name="Puehler A."/>
            <person name="Jaeger K.-E."/>
            <person name="Ernst J.F."/>
        </authorList>
    </citation>
    <scope>NUCLEOTIDE SEQUENCE [LARGE SCALE GENOMIC DNA]</scope>
    <source>
        <strain evidence="5">ATCC 18201 / CBS 1600 / BCRC 20928 / JCM 3617 / NBRC 0987 / NRRL Y-1542</strain>
    </source>
</reference>
<evidence type="ECO:0000256" key="1">
    <source>
        <dbReference type="ARBA" id="ARBA00022741"/>
    </source>
</evidence>
<dbReference type="GO" id="GO:0005739">
    <property type="term" value="C:mitochondrion"/>
    <property type="evidence" value="ECO:0007669"/>
    <property type="project" value="TreeGrafter"/>
</dbReference>
<dbReference type="GO" id="GO:0005524">
    <property type="term" value="F:ATP binding"/>
    <property type="evidence" value="ECO:0007669"/>
    <property type="project" value="UniProtKB-KW"/>
</dbReference>
<dbReference type="Gene3D" id="3.40.50.300">
    <property type="entry name" value="P-loop containing nucleotide triphosphate hydrolases"/>
    <property type="match status" value="2"/>
</dbReference>
<dbReference type="GO" id="GO:0016887">
    <property type="term" value="F:ATP hydrolysis activity"/>
    <property type="evidence" value="ECO:0007669"/>
    <property type="project" value="InterPro"/>
</dbReference>
<sequence length="499" mass="56552">MGTVVQLTNALFKEAGVGSQWIFSKSLNFGVKSSERWAIVGPAKTQFLKVLASQYNAEPPLSRVYPFLNKSVWPSSAIQFLEFKGVLPTAHLAARYEFFKDEFDQTTRKFVIGNVNNHRHINYELVDDVFKKFKLEGLEDRWALGLSNGQTRRARLARALVREPRLLVIDDPFLGLDPTASEIVCDVLGQLPPNPHVILGLRVQDPVPDWITHIAIVDSEGIVEQGTSQEVRPHVEVLKQEALRLQEQELKRQGESIAKIRKLFPIEEYQKRLNSTTPLLEFDGVSVAYRGQPVLQDLSWKVMPGERWHIQGNNGTGKSTLLSLITGEHPQSWNSKIIMHGVPRRTGKQSFFDINESIGFTSPELHAIYPGHHTLYQTIATGFLVGSIMPQSKLSSREKDIIDTFIYEFDLKDKVDIPFRELNISDQKLALFIRSLVRNPELLILDEALSVMDEHTVQKCKELLRHYPGAILAIGHLQDEVPDTDRSIRLIAPGKYDIN</sequence>
<protein>
    <recommendedName>
        <fullName evidence="3">ABC transporter domain-containing protein</fullName>
    </recommendedName>
</protein>
<feature type="domain" description="ABC transporter" evidence="3">
    <location>
        <begin position="280"/>
        <end position="493"/>
    </location>
</feature>
<organism evidence="4 5">
    <name type="scientific">Cyberlindnera jadinii (strain ATCC 18201 / CBS 1600 / BCRC 20928 / JCM 3617 / NBRC 0987 / NRRL Y-1542)</name>
    <name type="common">Torula yeast</name>
    <name type="synonym">Candida utilis</name>
    <dbReference type="NCBI Taxonomy" id="983966"/>
    <lineage>
        <taxon>Eukaryota</taxon>
        <taxon>Fungi</taxon>
        <taxon>Dikarya</taxon>
        <taxon>Ascomycota</taxon>
        <taxon>Saccharomycotina</taxon>
        <taxon>Saccharomycetes</taxon>
        <taxon>Phaffomycetales</taxon>
        <taxon>Phaffomycetaceae</taxon>
        <taxon>Cyberlindnera</taxon>
    </lineage>
</organism>
<evidence type="ECO:0000313" key="5">
    <source>
        <dbReference type="Proteomes" id="UP000038830"/>
    </source>
</evidence>
<accession>A0A0H5C6Q3</accession>
<dbReference type="EMBL" id="CDQK01000005">
    <property type="protein sequence ID" value="CEP23708.1"/>
    <property type="molecule type" value="Genomic_DNA"/>
</dbReference>
<dbReference type="InterPro" id="IPR050334">
    <property type="entry name" value="Molybdenum_import_ModC"/>
</dbReference>
<dbReference type="Proteomes" id="UP000038830">
    <property type="component" value="Unassembled WGS sequence"/>
</dbReference>
<dbReference type="Pfam" id="PF00005">
    <property type="entry name" value="ABC_tran"/>
    <property type="match status" value="2"/>
</dbReference>
<dbReference type="PANTHER" id="PTHR43514">
    <property type="entry name" value="ABC TRANSPORTER I FAMILY MEMBER 10"/>
    <property type="match status" value="1"/>
</dbReference>
<dbReference type="SMART" id="SM00382">
    <property type="entry name" value="AAA"/>
    <property type="match status" value="2"/>
</dbReference>
<proteinExistence type="predicted"/>
<dbReference type="InterPro" id="IPR003593">
    <property type="entry name" value="AAA+_ATPase"/>
</dbReference>
<dbReference type="InterPro" id="IPR027417">
    <property type="entry name" value="P-loop_NTPase"/>
</dbReference>
<evidence type="ECO:0000256" key="2">
    <source>
        <dbReference type="ARBA" id="ARBA00022840"/>
    </source>
</evidence>
<dbReference type="AlphaFoldDB" id="A0A0H5C6Q3"/>
<dbReference type="InterPro" id="IPR003439">
    <property type="entry name" value="ABC_transporter-like_ATP-bd"/>
</dbReference>
<evidence type="ECO:0000259" key="3">
    <source>
        <dbReference type="PROSITE" id="PS50893"/>
    </source>
</evidence>
<dbReference type="SUPFAM" id="SSF52540">
    <property type="entry name" value="P-loop containing nucleoside triphosphate hydrolases"/>
    <property type="match status" value="2"/>
</dbReference>
<gene>
    <name evidence="4" type="ORF">BN1211_4354</name>
</gene>
<keyword evidence="2" id="KW-0067">ATP-binding</keyword>
<feature type="domain" description="ABC transporter" evidence="3">
    <location>
        <begin position="5"/>
        <end position="244"/>
    </location>
</feature>
<name>A0A0H5C6Q3_CYBJN</name>
<keyword evidence="1" id="KW-0547">Nucleotide-binding</keyword>
<dbReference type="PANTHER" id="PTHR43514:SF4">
    <property type="entry name" value="ABC TRANSPORTER I FAMILY MEMBER 10"/>
    <property type="match status" value="1"/>
</dbReference>